<protein>
    <recommendedName>
        <fullName evidence="9">ATP-dependent DNA helicase</fullName>
        <ecNumber evidence="9">3.6.4.12</ecNumber>
    </recommendedName>
</protein>
<evidence type="ECO:0000259" key="11">
    <source>
        <dbReference type="PROSITE" id="PS51192"/>
    </source>
</evidence>
<feature type="domain" description="Helicase ATP-binding" evidence="11">
    <location>
        <begin position="97"/>
        <end position="265"/>
    </location>
</feature>
<dbReference type="GO" id="GO:0007131">
    <property type="term" value="P:reciprocal meiotic recombination"/>
    <property type="evidence" value="ECO:0007669"/>
    <property type="project" value="EnsemblFungi"/>
</dbReference>
<dbReference type="CDD" id="cd12091">
    <property type="entry name" value="FANCM_ID"/>
    <property type="match status" value="1"/>
</dbReference>
<dbReference type="Pfam" id="PF00271">
    <property type="entry name" value="Helicase_C"/>
    <property type="match status" value="1"/>
</dbReference>
<dbReference type="EC" id="3.6.4.12" evidence="9"/>
<evidence type="ECO:0000313" key="13">
    <source>
        <dbReference type="EMBL" id="OLL27108.1"/>
    </source>
</evidence>
<organism evidence="13 14">
    <name type="scientific">Neolecta irregularis (strain DAH-3)</name>
    <dbReference type="NCBI Taxonomy" id="1198029"/>
    <lineage>
        <taxon>Eukaryota</taxon>
        <taxon>Fungi</taxon>
        <taxon>Dikarya</taxon>
        <taxon>Ascomycota</taxon>
        <taxon>Taphrinomycotina</taxon>
        <taxon>Neolectales</taxon>
        <taxon>Neolectaceae</taxon>
        <taxon>Neolecta</taxon>
    </lineage>
</organism>
<feature type="domain" description="Helicase C-terminal" evidence="12">
    <location>
        <begin position="442"/>
        <end position="607"/>
    </location>
</feature>
<comment type="catalytic activity">
    <reaction evidence="8 9">
        <text>ATP + H2O = ADP + phosphate + H(+)</text>
        <dbReference type="Rhea" id="RHEA:13065"/>
        <dbReference type="ChEBI" id="CHEBI:15377"/>
        <dbReference type="ChEBI" id="CHEBI:15378"/>
        <dbReference type="ChEBI" id="CHEBI:30616"/>
        <dbReference type="ChEBI" id="CHEBI:43474"/>
        <dbReference type="ChEBI" id="CHEBI:456216"/>
        <dbReference type="EC" id="3.6.4.12"/>
    </reaction>
</comment>
<keyword evidence="3" id="KW-0547">Nucleotide-binding</keyword>
<dbReference type="GO" id="GO:0035861">
    <property type="term" value="C:site of double-strand break"/>
    <property type="evidence" value="ECO:0007669"/>
    <property type="project" value="EnsemblFungi"/>
</dbReference>
<keyword evidence="6" id="KW-0067">ATP-binding</keyword>
<comment type="subcellular location">
    <subcellularLocation>
        <location evidence="1 9">Nucleus</location>
    </subcellularLocation>
</comment>
<proteinExistence type="inferred from homology"/>
<evidence type="ECO:0000256" key="10">
    <source>
        <dbReference type="SAM" id="MobiDB-lite"/>
    </source>
</evidence>
<dbReference type="GO" id="GO:0060543">
    <property type="term" value="P:negative regulation of strand invasion"/>
    <property type="evidence" value="ECO:0007669"/>
    <property type="project" value="EnsemblFungi"/>
</dbReference>
<dbReference type="Proteomes" id="UP000186594">
    <property type="component" value="Unassembled WGS sequence"/>
</dbReference>
<dbReference type="PROSITE" id="PS51194">
    <property type="entry name" value="HELICASE_CTER"/>
    <property type="match status" value="1"/>
</dbReference>
<dbReference type="SMART" id="SM00490">
    <property type="entry name" value="HELICc"/>
    <property type="match status" value="1"/>
</dbReference>
<feature type="region of interest" description="Disordered" evidence="10">
    <location>
        <begin position="47"/>
        <end position="70"/>
    </location>
</feature>
<dbReference type="SMART" id="SM00487">
    <property type="entry name" value="DEXDc"/>
    <property type="match status" value="1"/>
</dbReference>
<dbReference type="GO" id="GO:1902346">
    <property type="term" value="P:meiotic strand displacement involved in double-strand break repair via SDSA"/>
    <property type="evidence" value="ECO:0007669"/>
    <property type="project" value="EnsemblFungi"/>
</dbReference>
<dbReference type="OMA" id="EGLKWQN"/>
<dbReference type="PROSITE" id="PS51192">
    <property type="entry name" value="HELICASE_ATP_BIND_1"/>
    <property type="match status" value="1"/>
</dbReference>
<keyword evidence="5 13" id="KW-0347">Helicase</keyword>
<dbReference type="CDD" id="cd18033">
    <property type="entry name" value="DEXDc_FANCM"/>
    <property type="match status" value="1"/>
</dbReference>
<dbReference type="InterPro" id="IPR001650">
    <property type="entry name" value="Helicase_C-like"/>
</dbReference>
<name>A0A1U7LWW5_NEOID</name>
<dbReference type="STRING" id="1198029.A0A1U7LWW5"/>
<comment type="caution">
    <text evidence="13">The sequence shown here is derived from an EMBL/GenBank/DDBJ whole genome shotgun (WGS) entry which is preliminary data.</text>
</comment>
<feature type="compositionally biased region" description="Basic and acidic residues" evidence="10">
    <location>
        <begin position="872"/>
        <end position="883"/>
    </location>
</feature>
<evidence type="ECO:0000256" key="6">
    <source>
        <dbReference type="ARBA" id="ARBA00022840"/>
    </source>
</evidence>
<dbReference type="GO" id="GO:0070336">
    <property type="term" value="F:flap-structured DNA binding"/>
    <property type="evidence" value="ECO:0007669"/>
    <property type="project" value="EnsemblFungi"/>
</dbReference>
<accession>A0A1U7LWW5</accession>
<feature type="region of interest" description="Disordered" evidence="10">
    <location>
        <begin position="858"/>
        <end position="932"/>
    </location>
</feature>
<dbReference type="EMBL" id="LXFE01000120">
    <property type="protein sequence ID" value="OLL27108.1"/>
    <property type="molecule type" value="Genomic_DNA"/>
</dbReference>
<dbReference type="GO" id="GO:0009378">
    <property type="term" value="F:four-way junction helicase activity"/>
    <property type="evidence" value="ECO:0007669"/>
    <property type="project" value="EnsemblFungi"/>
</dbReference>
<dbReference type="InterPro" id="IPR044749">
    <property type="entry name" value="FANCM_DEXDc"/>
</dbReference>
<reference evidence="13 14" key="1">
    <citation type="submission" date="2016-04" db="EMBL/GenBank/DDBJ databases">
        <title>Evolutionary innovation and constraint leading to complex multicellularity in the Ascomycota.</title>
        <authorList>
            <person name="Cisse O."/>
            <person name="Nguyen A."/>
            <person name="Hewitt D.A."/>
            <person name="Jedd G."/>
            <person name="Stajich J.E."/>
        </authorList>
    </citation>
    <scope>NUCLEOTIDE SEQUENCE [LARGE SCALE GENOMIC DNA]</scope>
    <source>
        <strain evidence="13 14">DAH-3</strain>
    </source>
</reference>
<sequence length="932" mass="104678">MSDYDEDIDEDDFLAAAQNIEEAAKPITPSRIPGRSYAQLDLFGRRTENSQSSQRSLCRSSSRTFDEPPTHHEIDCEAARSWIYPTNLGFRDYQYNITQKALFQNILVAVPTGLGKTFISSCVMLNYYRWFPKAKIIFMAPTKPLVAQQIEACLRVCGIPRSATARLTGQQNKETRADAYETRRVFFATPQTIQNDLKSRLLDRKSVVCLVVDEAHRTSGAYSYGEVVKLIREENKSLRILALTATPGGDMETVQNVVNTLCISKIEIRTEESMDVQRYINRKHINTHVLSLSKEILEYQDLYCKVMRPFFEKVKPLNLYQIYDLSALTPFACMQAKETYRTSSAFNQHAQPIRQMYLGYLSYLASISYALTLLLQHGIEPFYNYLFAKREDILKKGNKVGKMDSLLLNSPEFKQIMSRIEETKDLPTFQGHPKLPRMTGIVIDHFVRAQDSSTQTRAMIFVTYRDSADVIVKTLNHHRPLCNATVFIGQAAAKKGGGVGMSQKEQLKTIEMFKNGQHNILVATSIGEEGLDIGDVDLIVCYDSSSSPIRMLQRLGRTGRKRDGSIAILLVCGKEEQSWQRASDSYRTMQQKIANGEGLDLCDGDQSPRIIPRDTLPFCRKETVDIPEENLCDIGKSPLKKRRAVPVKKRAKTFHMSDDVETGFVTAGMISQKLTSKRLPPEIELEPEYPLIPESSILGLLTTEQELELDKIYRSGVAENAAMEPFCVDDHMNHIRLPVLTRTANCGLLTHRIADLIRKIHEIDGSITVQYQNELSADDNNISLPVSVINSKANLKTKPSVRPGMFSTAPSEVGKLVMGKRRGLTEVSTNIAKRTLSSFKSARALMKDSISVSGDSDMIEIITDTPPDDDLIESKSTKRKSDEVDMSTSDDEELPSLSQALTSGFSSSKHSDGKLNSAKKQKHVIMNDDGDY</sequence>
<dbReference type="GO" id="GO:0033567">
    <property type="term" value="P:DNA replication, Okazaki fragment processing"/>
    <property type="evidence" value="ECO:0007669"/>
    <property type="project" value="EnsemblFungi"/>
</dbReference>
<dbReference type="Gene3D" id="1.20.1320.20">
    <property type="entry name" value="hef helicase domain"/>
    <property type="match status" value="1"/>
</dbReference>
<dbReference type="PANTHER" id="PTHR14025:SF20">
    <property type="entry name" value="FANCONI ANEMIA GROUP M PROTEIN"/>
    <property type="match status" value="1"/>
</dbReference>
<dbReference type="CDD" id="cd18801">
    <property type="entry name" value="SF2_C_FANCM_Hef"/>
    <property type="match status" value="1"/>
</dbReference>
<dbReference type="InterPro" id="IPR039686">
    <property type="entry name" value="FANCM/Mph1-like_ID"/>
</dbReference>
<dbReference type="SUPFAM" id="SSF52540">
    <property type="entry name" value="P-loop containing nucleoside triphosphate hydrolases"/>
    <property type="match status" value="1"/>
</dbReference>
<comment type="subunit">
    <text evidence="9">Interacts with the MHF histone-fold complex to form the FANCM-MHF complex.</text>
</comment>
<dbReference type="GO" id="GO:0043138">
    <property type="term" value="F:3'-5' DNA helicase activity"/>
    <property type="evidence" value="ECO:0007669"/>
    <property type="project" value="EnsemblFungi"/>
</dbReference>
<evidence type="ECO:0000256" key="3">
    <source>
        <dbReference type="ARBA" id="ARBA00022741"/>
    </source>
</evidence>
<evidence type="ECO:0000256" key="1">
    <source>
        <dbReference type="ARBA" id="ARBA00004123"/>
    </source>
</evidence>
<keyword evidence="14" id="KW-1185">Reference proteome</keyword>
<keyword evidence="4" id="KW-0378">Hydrolase</keyword>
<gene>
    <name evidence="13" type="ORF">NEOLI_003093</name>
</gene>
<feature type="compositionally biased region" description="Acidic residues" evidence="10">
    <location>
        <begin position="884"/>
        <end position="894"/>
    </location>
</feature>
<feature type="compositionally biased region" description="Low complexity" evidence="10">
    <location>
        <begin position="50"/>
        <end position="63"/>
    </location>
</feature>
<evidence type="ECO:0000259" key="12">
    <source>
        <dbReference type="PROSITE" id="PS51194"/>
    </source>
</evidence>
<dbReference type="OrthoDB" id="164902at2759"/>
<dbReference type="GO" id="GO:0000400">
    <property type="term" value="F:four-way junction DNA binding"/>
    <property type="evidence" value="ECO:0007669"/>
    <property type="project" value="EnsemblFungi"/>
</dbReference>
<evidence type="ECO:0000313" key="14">
    <source>
        <dbReference type="Proteomes" id="UP000186594"/>
    </source>
</evidence>
<dbReference type="GO" id="GO:0031297">
    <property type="term" value="P:replication fork processing"/>
    <property type="evidence" value="ECO:0007669"/>
    <property type="project" value="EnsemblFungi"/>
</dbReference>
<dbReference type="GO" id="GO:0005634">
    <property type="term" value="C:nucleus"/>
    <property type="evidence" value="ECO:0007669"/>
    <property type="project" value="UniProtKB-SubCell"/>
</dbReference>
<dbReference type="InterPro" id="IPR027417">
    <property type="entry name" value="P-loop_NTPase"/>
</dbReference>
<dbReference type="GO" id="GO:0016887">
    <property type="term" value="F:ATP hydrolysis activity"/>
    <property type="evidence" value="ECO:0007669"/>
    <property type="project" value="RHEA"/>
</dbReference>
<dbReference type="GO" id="GO:0036298">
    <property type="term" value="P:recombinational interstrand cross-link repair"/>
    <property type="evidence" value="ECO:0007669"/>
    <property type="project" value="EnsemblFungi"/>
</dbReference>
<dbReference type="GO" id="GO:0007535">
    <property type="term" value="P:donor selection"/>
    <property type="evidence" value="ECO:0007669"/>
    <property type="project" value="EnsemblFungi"/>
</dbReference>
<comment type="similarity">
    <text evidence="2 9">Belongs to the DEAD box helicase family. DEAH subfamily. FANCM sub-subfamily.</text>
</comment>
<dbReference type="InterPro" id="IPR014001">
    <property type="entry name" value="Helicase_ATP-bd"/>
</dbReference>
<feature type="compositionally biased region" description="Polar residues" evidence="10">
    <location>
        <begin position="896"/>
        <end position="908"/>
    </location>
</feature>
<comment type="function">
    <text evidence="9">ATP-dependent DNA helicase involved in DNA damage repair by homologous recombination and in genome maintenance. Capable of unwinding D-loops. Plays a role in limiting crossover recombinants during mitotic DNA double-strand break (DSB) repair. Component of a FANCM-MHF complex which promotes gene conversion at blocked replication forks, probably by reversal of the stalled fork.</text>
</comment>
<evidence type="ECO:0000256" key="2">
    <source>
        <dbReference type="ARBA" id="ARBA00009889"/>
    </source>
</evidence>
<dbReference type="FunFam" id="3.40.50.300:FF:000861">
    <property type="entry name" value="Fanconi anemia, complementation group M"/>
    <property type="match status" value="1"/>
</dbReference>
<dbReference type="GO" id="GO:0033677">
    <property type="term" value="F:DNA/RNA helicase activity"/>
    <property type="evidence" value="ECO:0007669"/>
    <property type="project" value="EnsemblFungi"/>
</dbReference>
<evidence type="ECO:0000256" key="5">
    <source>
        <dbReference type="ARBA" id="ARBA00022806"/>
    </source>
</evidence>
<dbReference type="Pfam" id="PF04851">
    <property type="entry name" value="ResIII"/>
    <property type="match status" value="1"/>
</dbReference>
<evidence type="ECO:0000256" key="9">
    <source>
        <dbReference type="RuleBase" id="RU367027"/>
    </source>
</evidence>
<dbReference type="GO" id="GO:0005524">
    <property type="term" value="F:ATP binding"/>
    <property type="evidence" value="ECO:0007669"/>
    <property type="project" value="UniProtKB-UniRule"/>
</dbReference>
<evidence type="ECO:0000256" key="8">
    <source>
        <dbReference type="ARBA" id="ARBA00047995"/>
    </source>
</evidence>
<dbReference type="InterPro" id="IPR006935">
    <property type="entry name" value="Helicase/UvrB_N"/>
</dbReference>
<keyword evidence="7" id="KW-0539">Nucleus</keyword>
<evidence type="ECO:0000256" key="7">
    <source>
        <dbReference type="ARBA" id="ARBA00023242"/>
    </source>
</evidence>
<evidence type="ECO:0000256" key="4">
    <source>
        <dbReference type="ARBA" id="ARBA00022801"/>
    </source>
</evidence>
<dbReference type="Gene3D" id="3.40.50.300">
    <property type="entry name" value="P-loop containing nucleotide triphosphate hydrolases"/>
    <property type="match status" value="2"/>
</dbReference>
<dbReference type="PANTHER" id="PTHR14025">
    <property type="entry name" value="FANCONI ANEMIA GROUP M FANCM FAMILY MEMBER"/>
    <property type="match status" value="1"/>
</dbReference>
<dbReference type="AlphaFoldDB" id="A0A1U7LWW5"/>